<feature type="domain" description="Phosphoribosyl-dephospho-CoA transferase MdcG C-terminal" evidence="1">
    <location>
        <begin position="143"/>
        <end position="251"/>
    </location>
</feature>
<dbReference type="Pfam" id="PF10620">
    <property type="entry name" value="MdcG"/>
    <property type="match status" value="1"/>
</dbReference>
<organism evidence="2 3">
    <name type="scientific">Kitasatospora aureofaciens</name>
    <name type="common">Streptomyces aureofaciens</name>
    <dbReference type="NCBI Taxonomy" id="1894"/>
    <lineage>
        <taxon>Bacteria</taxon>
        <taxon>Bacillati</taxon>
        <taxon>Actinomycetota</taxon>
        <taxon>Actinomycetes</taxon>
        <taxon>Kitasatosporales</taxon>
        <taxon>Streptomycetaceae</taxon>
        <taxon>Kitasatospora</taxon>
    </lineage>
</organism>
<dbReference type="OrthoDB" id="1275217at2"/>
<name>A0A8H9LUZ5_KITAU</name>
<sequence>MGGVRNSAEELHNGPRRRVGPLAALDGRLPGVHDLLLLQCPSSLHPLTGGGLPDWARTVLRAHPWVTVGRAPAVVGTPVDVPRPRHCTRDPEAAPEHWLPVTVRGPRPGQRLDALAPWAAVARTLRPERLAERRARLAPERITDIPALALLPEAGRLVADHRLAWGPIGAVGYELGTGVPVAGPLSPLRLVLRAPHPISRRDALQLRRALSKLPVPVQAELETRYGAVQLAEYAAGVHTFTLLTPYGPREVHDPWFPRGPYG</sequence>
<comment type="caution">
    <text evidence="2">The sequence shown here is derived from an EMBL/GenBank/DDBJ whole genome shotgun (WGS) entry which is preliminary data.</text>
</comment>
<dbReference type="Proteomes" id="UP000610124">
    <property type="component" value="Unassembled WGS sequence"/>
</dbReference>
<evidence type="ECO:0000313" key="3">
    <source>
        <dbReference type="Proteomes" id="UP000610124"/>
    </source>
</evidence>
<gene>
    <name evidence="2" type="ORF">GCM10010502_60470</name>
</gene>
<dbReference type="InterPro" id="IPR049180">
    <property type="entry name" value="MdcG_C"/>
</dbReference>
<reference evidence="2" key="1">
    <citation type="journal article" date="2014" name="Int. J. Syst. Evol. Microbiol.">
        <title>Complete genome sequence of Corynebacterium casei LMG S-19264T (=DSM 44701T), isolated from a smear-ripened cheese.</title>
        <authorList>
            <consortium name="US DOE Joint Genome Institute (JGI-PGF)"/>
            <person name="Walter F."/>
            <person name="Albersmeier A."/>
            <person name="Kalinowski J."/>
            <person name="Ruckert C."/>
        </authorList>
    </citation>
    <scope>NUCLEOTIDE SEQUENCE</scope>
    <source>
        <strain evidence="2">JCM 4434</strain>
    </source>
</reference>
<dbReference type="EMBL" id="BMUB01000020">
    <property type="protein sequence ID" value="GGU98080.1"/>
    <property type="molecule type" value="Genomic_DNA"/>
</dbReference>
<evidence type="ECO:0000259" key="1">
    <source>
        <dbReference type="Pfam" id="PF10620"/>
    </source>
</evidence>
<proteinExistence type="predicted"/>
<accession>A0A8H9LUZ5</accession>
<protein>
    <recommendedName>
        <fullName evidence="1">Phosphoribosyl-dephospho-CoA transferase MdcG C-terminal domain-containing protein</fullName>
    </recommendedName>
</protein>
<dbReference type="AlphaFoldDB" id="A0A8H9LUZ5"/>
<reference evidence="2" key="2">
    <citation type="submission" date="2020-09" db="EMBL/GenBank/DDBJ databases">
        <authorList>
            <person name="Sun Q."/>
            <person name="Ohkuma M."/>
        </authorList>
    </citation>
    <scope>NUCLEOTIDE SEQUENCE</scope>
    <source>
        <strain evidence="2">JCM 4434</strain>
    </source>
</reference>
<evidence type="ECO:0000313" key="2">
    <source>
        <dbReference type="EMBL" id="GGU98080.1"/>
    </source>
</evidence>